<keyword evidence="1" id="KW-0732">Signal</keyword>
<dbReference type="Proteomes" id="UP000253562">
    <property type="component" value="Unassembled WGS sequence"/>
</dbReference>
<dbReference type="EMBL" id="QPEX01000045">
    <property type="protein sequence ID" value="RCS41114.1"/>
    <property type="molecule type" value="Genomic_DNA"/>
</dbReference>
<organism evidence="2 3">
    <name type="scientific">Bremerella cremea</name>
    <dbReference type="NCBI Taxonomy" id="1031537"/>
    <lineage>
        <taxon>Bacteria</taxon>
        <taxon>Pseudomonadati</taxon>
        <taxon>Planctomycetota</taxon>
        <taxon>Planctomycetia</taxon>
        <taxon>Pirellulales</taxon>
        <taxon>Pirellulaceae</taxon>
        <taxon>Bremerella</taxon>
    </lineage>
</organism>
<reference evidence="2 3" key="1">
    <citation type="submission" date="2018-07" db="EMBL/GenBank/DDBJ databases">
        <title>Comparative genomes isolates from brazilian mangrove.</title>
        <authorList>
            <person name="De Araujo J.E."/>
            <person name="Taketani R.G."/>
            <person name="Silva M.C.P."/>
            <person name="Lourenco M.V."/>
            <person name="Oliveira V.M."/>
            <person name="Andreote F.D."/>
        </authorList>
    </citation>
    <scope>NUCLEOTIDE SEQUENCE [LARGE SCALE GENOMIC DNA]</scope>
    <source>
        <strain evidence="2 3">HEX PRIS-MGV</strain>
    </source>
</reference>
<accession>A0A368KK95</accession>
<dbReference type="PROSITE" id="PS51257">
    <property type="entry name" value="PROKAR_LIPOPROTEIN"/>
    <property type="match status" value="1"/>
</dbReference>
<gene>
    <name evidence="2" type="ORF">DTL42_21280</name>
</gene>
<name>A0A368KK95_9BACT</name>
<sequence length="101" mass="10787">MKSLFHIAVLGLFALAIGCTPASTTVEQVTIPLSDQIKADLDSIAASNQTGSEMIPLGEKINEFAKEQPEKGTELQKDYEKLKHAHGHAAGTLAKKMAAKL</sequence>
<proteinExistence type="predicted"/>
<dbReference type="AlphaFoldDB" id="A0A368KK95"/>
<comment type="caution">
    <text evidence="2">The sequence shown here is derived from an EMBL/GenBank/DDBJ whole genome shotgun (WGS) entry which is preliminary data.</text>
</comment>
<protein>
    <submittedName>
        <fullName evidence="2">Uncharacterized protein</fullName>
    </submittedName>
</protein>
<feature type="signal peptide" evidence="1">
    <location>
        <begin position="1"/>
        <end position="22"/>
    </location>
</feature>
<evidence type="ECO:0000313" key="2">
    <source>
        <dbReference type="EMBL" id="RCS41114.1"/>
    </source>
</evidence>
<dbReference type="RefSeq" id="WP_114371972.1">
    <property type="nucleotide sequence ID" value="NZ_QPEX01000045.1"/>
</dbReference>
<dbReference type="OrthoDB" id="290823at2"/>
<evidence type="ECO:0000313" key="3">
    <source>
        <dbReference type="Proteomes" id="UP000253562"/>
    </source>
</evidence>
<feature type="chain" id="PRO_5016621038" evidence="1">
    <location>
        <begin position="23"/>
        <end position="101"/>
    </location>
</feature>
<evidence type="ECO:0000256" key="1">
    <source>
        <dbReference type="SAM" id="SignalP"/>
    </source>
</evidence>